<feature type="compositionally biased region" description="Basic and acidic residues" evidence="1">
    <location>
        <begin position="68"/>
        <end position="79"/>
    </location>
</feature>
<protein>
    <submittedName>
        <fullName evidence="2">Uncharacterized protein</fullName>
    </submittedName>
</protein>
<keyword evidence="3" id="KW-1185">Reference proteome</keyword>
<feature type="region of interest" description="Disordered" evidence="1">
    <location>
        <begin position="68"/>
        <end position="91"/>
    </location>
</feature>
<dbReference type="Proteomes" id="UP000823388">
    <property type="component" value="Chromosome 5N"/>
</dbReference>
<gene>
    <name evidence="2" type="ORF">PVAP13_5NG040100</name>
</gene>
<accession>A0A8T0RPJ9</accession>
<dbReference type="EMBL" id="CM029046">
    <property type="protein sequence ID" value="KAG2586489.1"/>
    <property type="molecule type" value="Genomic_DNA"/>
</dbReference>
<evidence type="ECO:0000313" key="2">
    <source>
        <dbReference type="EMBL" id="KAG2586489.1"/>
    </source>
</evidence>
<evidence type="ECO:0000313" key="3">
    <source>
        <dbReference type="Proteomes" id="UP000823388"/>
    </source>
</evidence>
<sequence>MFRTHGKLRVDASIFVIVENPKTGSWMVDCHREQRTHRHPQTAAIFAADRLIDAVSFSSERLGSAVRGKEQHFAGEKTRCAGSGMSMPPLRKPYRHPYRAIGSTFNGSDTDMNSIIQS</sequence>
<proteinExistence type="predicted"/>
<evidence type="ECO:0000256" key="1">
    <source>
        <dbReference type="SAM" id="MobiDB-lite"/>
    </source>
</evidence>
<organism evidence="2 3">
    <name type="scientific">Panicum virgatum</name>
    <name type="common">Blackwell switchgrass</name>
    <dbReference type="NCBI Taxonomy" id="38727"/>
    <lineage>
        <taxon>Eukaryota</taxon>
        <taxon>Viridiplantae</taxon>
        <taxon>Streptophyta</taxon>
        <taxon>Embryophyta</taxon>
        <taxon>Tracheophyta</taxon>
        <taxon>Spermatophyta</taxon>
        <taxon>Magnoliopsida</taxon>
        <taxon>Liliopsida</taxon>
        <taxon>Poales</taxon>
        <taxon>Poaceae</taxon>
        <taxon>PACMAD clade</taxon>
        <taxon>Panicoideae</taxon>
        <taxon>Panicodae</taxon>
        <taxon>Paniceae</taxon>
        <taxon>Panicinae</taxon>
        <taxon>Panicum</taxon>
        <taxon>Panicum sect. Hiantes</taxon>
    </lineage>
</organism>
<reference evidence="2" key="1">
    <citation type="submission" date="2020-05" db="EMBL/GenBank/DDBJ databases">
        <title>WGS assembly of Panicum virgatum.</title>
        <authorList>
            <person name="Lovell J.T."/>
            <person name="Jenkins J."/>
            <person name="Shu S."/>
            <person name="Juenger T.E."/>
            <person name="Schmutz J."/>
        </authorList>
    </citation>
    <scope>NUCLEOTIDE SEQUENCE</scope>
    <source>
        <strain evidence="2">AP13</strain>
    </source>
</reference>
<comment type="caution">
    <text evidence="2">The sequence shown here is derived from an EMBL/GenBank/DDBJ whole genome shotgun (WGS) entry which is preliminary data.</text>
</comment>
<dbReference type="AlphaFoldDB" id="A0A8T0RPJ9"/>
<name>A0A8T0RPJ9_PANVG</name>